<comment type="caution">
    <text evidence="4">The sequence shown here is derived from an EMBL/GenBank/DDBJ whole genome shotgun (WGS) entry which is preliminary data.</text>
</comment>
<evidence type="ECO:0000259" key="2">
    <source>
        <dbReference type="Pfam" id="PF13556"/>
    </source>
</evidence>
<comment type="similarity">
    <text evidence="1">Belongs to the CdaR family.</text>
</comment>
<dbReference type="InterPro" id="IPR051448">
    <property type="entry name" value="CdaR-like_regulators"/>
</dbReference>
<dbReference type="InterPro" id="IPR042070">
    <property type="entry name" value="PucR_C-HTH_sf"/>
</dbReference>
<reference evidence="4 5" key="1">
    <citation type="submission" date="2019-03" db="EMBL/GenBank/DDBJ databases">
        <title>Draft genome sequences of novel Actinobacteria.</title>
        <authorList>
            <person name="Sahin N."/>
            <person name="Ay H."/>
            <person name="Saygin H."/>
        </authorList>
    </citation>
    <scope>NUCLEOTIDE SEQUENCE [LARGE SCALE GENOMIC DNA]</scope>
    <source>
        <strain evidence="4 5">H3C3</strain>
    </source>
</reference>
<dbReference type="EMBL" id="SMKU01000083">
    <property type="protein sequence ID" value="TDD86088.1"/>
    <property type="molecule type" value="Genomic_DNA"/>
</dbReference>
<dbReference type="AlphaFoldDB" id="A0A4R5BHI5"/>
<dbReference type="Pfam" id="PF13556">
    <property type="entry name" value="HTH_30"/>
    <property type="match status" value="1"/>
</dbReference>
<dbReference type="Proteomes" id="UP000294513">
    <property type="component" value="Unassembled WGS sequence"/>
</dbReference>
<feature type="domain" description="CdaR GGDEF-like" evidence="3">
    <location>
        <begin position="297"/>
        <end position="420"/>
    </location>
</feature>
<feature type="domain" description="PucR C-terminal helix-turn-helix" evidence="2">
    <location>
        <begin position="474"/>
        <end position="532"/>
    </location>
</feature>
<accession>A0A4R5BHI5</accession>
<proteinExistence type="inferred from homology"/>
<gene>
    <name evidence="4" type="ORF">E1298_17750</name>
</gene>
<dbReference type="Gene3D" id="1.10.10.2840">
    <property type="entry name" value="PucR C-terminal helix-turn-helix domain"/>
    <property type="match status" value="1"/>
</dbReference>
<dbReference type="PANTHER" id="PTHR33744:SF17">
    <property type="entry name" value="CONSERVED PROTEIN"/>
    <property type="match status" value="1"/>
</dbReference>
<evidence type="ECO:0000256" key="1">
    <source>
        <dbReference type="ARBA" id="ARBA00006754"/>
    </source>
</evidence>
<evidence type="ECO:0000313" key="4">
    <source>
        <dbReference type="EMBL" id="TDD86088.1"/>
    </source>
</evidence>
<keyword evidence="5" id="KW-1185">Reference proteome</keyword>
<protein>
    <submittedName>
        <fullName evidence="4">PucR family transcriptional regulator</fullName>
    </submittedName>
</protein>
<evidence type="ECO:0000259" key="3">
    <source>
        <dbReference type="Pfam" id="PF17853"/>
    </source>
</evidence>
<sequence length="534" mass="57143">MDMSVHRPRLGRILDDLGSTLFEAVIGRPDPAREVGGVIIYDPYDDNATWHDAVVLGVGVHGPEEVGELLTEAAGEHAAAVVVRLPGELGEQVRAAAESTGVLVLGLTPGASWAQVAALLRALLSVDDVAAPGPFETLAGIPSGDLFTLANAIAALLDGPVTVEDRNTRVLAFSQGQDKADAGRVATVLGRQVPVEYRQALDDLGAFRKIYRSPGPIHVSVPGLMPRVAMAVRAGDEILGSIWVAVREPLSPERESALRDAAKLVALHLLRRRAGADVERRLRTDLLATVLEGGSGASEAALRLGLTTRSTCCVLALALTGDPLTADRVAEEHRIADALALHMAAMHPRTATALLGGVVYAILPSRPGRTDAERSAVRVAEGFIARVGERVPAVVGIGRAAVGAAELPRSRADADRALRALRRGRVEGRVAAYGEVYMESLFADLADRVNDEEIPALDPIVRLRAYDAKNRTRLTETLSAWLDAFGDVNTASLAINVHPNTFRYRMRRLADVGELDLTDPETRFRVMFQLRLGR</sequence>
<dbReference type="PANTHER" id="PTHR33744">
    <property type="entry name" value="CARBOHYDRATE DIACID REGULATOR"/>
    <property type="match status" value="1"/>
</dbReference>
<dbReference type="InterPro" id="IPR041522">
    <property type="entry name" value="CdaR_GGDEF"/>
</dbReference>
<name>A0A4R5BHI5_9ACTN</name>
<dbReference type="InterPro" id="IPR025736">
    <property type="entry name" value="PucR_C-HTH_dom"/>
</dbReference>
<organism evidence="4 5">
    <name type="scientific">Actinomadura rubrisoli</name>
    <dbReference type="NCBI Taxonomy" id="2530368"/>
    <lineage>
        <taxon>Bacteria</taxon>
        <taxon>Bacillati</taxon>
        <taxon>Actinomycetota</taxon>
        <taxon>Actinomycetes</taxon>
        <taxon>Streptosporangiales</taxon>
        <taxon>Thermomonosporaceae</taxon>
        <taxon>Actinomadura</taxon>
    </lineage>
</organism>
<evidence type="ECO:0000313" key="5">
    <source>
        <dbReference type="Proteomes" id="UP000294513"/>
    </source>
</evidence>
<dbReference type="Pfam" id="PF17853">
    <property type="entry name" value="GGDEF_2"/>
    <property type="match status" value="1"/>
</dbReference>
<dbReference type="OrthoDB" id="3190266at2"/>